<dbReference type="Proteomes" id="UP000682403">
    <property type="component" value="Unassembled WGS sequence"/>
</dbReference>
<sequence>MKNKKSYAELMKSRHTMKNEAEAATMLDIYIQMILDEAGLKRKLALLETQINDALDQRNKPLFMDLSKQYANVIQCLQ</sequence>
<keyword evidence="3" id="KW-1185">Reference proteome</keyword>
<evidence type="ECO:0000313" key="3">
    <source>
        <dbReference type="Proteomes" id="UP000682403"/>
    </source>
</evidence>
<evidence type="ECO:0000313" key="2">
    <source>
        <dbReference type="EMBL" id="MBS2968291.1"/>
    </source>
</evidence>
<name>A0ABS5LC35_9BACI</name>
<dbReference type="RefSeq" id="WP_211556984.1">
    <property type="nucleotide sequence ID" value="NZ_JAGVRK010000001.1"/>
</dbReference>
<dbReference type="Pfam" id="PF08858">
    <property type="entry name" value="IDEAL"/>
    <property type="match status" value="1"/>
</dbReference>
<dbReference type="EMBL" id="JAGVRK010000001">
    <property type="protein sequence ID" value="MBS2968291.1"/>
    <property type="molecule type" value="Genomic_DNA"/>
</dbReference>
<reference evidence="2 3" key="1">
    <citation type="submission" date="2021-04" db="EMBL/GenBank/DDBJ databases">
        <title>Metabacillus sp. strain KIGAM252 whole genome sequence.</title>
        <authorList>
            <person name="Seo M.-J."/>
            <person name="Cho E.-S."/>
            <person name="Hwang C.Y."/>
            <person name="Yoon D.J."/>
        </authorList>
    </citation>
    <scope>NUCLEOTIDE SEQUENCE [LARGE SCALE GENOMIC DNA]</scope>
    <source>
        <strain evidence="2 3">KIGAM252</strain>
    </source>
</reference>
<feature type="domain" description="IDEAL" evidence="1">
    <location>
        <begin position="34"/>
        <end position="70"/>
    </location>
</feature>
<dbReference type="InterPro" id="IPR027393">
    <property type="entry name" value="Virus_scaffolding_prot_C"/>
</dbReference>
<comment type="caution">
    <text evidence="2">The sequence shown here is derived from an EMBL/GenBank/DDBJ whole genome shotgun (WGS) entry which is preliminary data.</text>
</comment>
<evidence type="ECO:0000259" key="1">
    <source>
        <dbReference type="SMART" id="SM00914"/>
    </source>
</evidence>
<accession>A0ABS5LC35</accession>
<dbReference type="Gene3D" id="4.10.810.10">
    <property type="entry name" value="Virus Scaffolding Protein, Chain A"/>
    <property type="match status" value="1"/>
</dbReference>
<proteinExistence type="predicted"/>
<organism evidence="2 3">
    <name type="scientific">Metabacillus flavus</name>
    <dbReference type="NCBI Taxonomy" id="2823519"/>
    <lineage>
        <taxon>Bacteria</taxon>
        <taxon>Bacillati</taxon>
        <taxon>Bacillota</taxon>
        <taxon>Bacilli</taxon>
        <taxon>Bacillales</taxon>
        <taxon>Bacillaceae</taxon>
        <taxon>Metabacillus</taxon>
    </lineage>
</organism>
<dbReference type="SMART" id="SM00914">
    <property type="entry name" value="IDEAL"/>
    <property type="match status" value="1"/>
</dbReference>
<dbReference type="InterPro" id="IPR014957">
    <property type="entry name" value="IDEAL_dom"/>
</dbReference>
<protein>
    <submittedName>
        <fullName evidence="2">IDEAL domain-containing protein</fullName>
    </submittedName>
</protein>
<gene>
    <name evidence="2" type="ORF">J9317_05905</name>
</gene>